<evidence type="ECO:0000313" key="1">
    <source>
        <dbReference type="EMBL" id="CAG7725865.1"/>
    </source>
</evidence>
<sequence>MRLVSLLQFPTLCTSQHLIEDLGKFPSSHNNLQDNSNYSMTPCKFQVKRITSHQQALSMRTTHIIYAHIDRERGN</sequence>
<organism evidence="1 2">
    <name type="scientific">Allacma fusca</name>
    <dbReference type="NCBI Taxonomy" id="39272"/>
    <lineage>
        <taxon>Eukaryota</taxon>
        <taxon>Metazoa</taxon>
        <taxon>Ecdysozoa</taxon>
        <taxon>Arthropoda</taxon>
        <taxon>Hexapoda</taxon>
        <taxon>Collembola</taxon>
        <taxon>Symphypleona</taxon>
        <taxon>Sminthuridae</taxon>
        <taxon>Allacma</taxon>
    </lineage>
</organism>
<keyword evidence="2" id="KW-1185">Reference proteome</keyword>
<comment type="caution">
    <text evidence="1">The sequence shown here is derived from an EMBL/GenBank/DDBJ whole genome shotgun (WGS) entry which is preliminary data.</text>
</comment>
<reference evidence="1" key="1">
    <citation type="submission" date="2021-06" db="EMBL/GenBank/DDBJ databases">
        <authorList>
            <person name="Hodson N. C."/>
            <person name="Mongue J. A."/>
            <person name="Jaron S. K."/>
        </authorList>
    </citation>
    <scope>NUCLEOTIDE SEQUENCE</scope>
</reference>
<protein>
    <submittedName>
        <fullName evidence="1">Uncharacterized protein</fullName>
    </submittedName>
</protein>
<dbReference type="AlphaFoldDB" id="A0A8J2K1E1"/>
<accession>A0A8J2K1E1</accession>
<proteinExistence type="predicted"/>
<gene>
    <name evidence="1" type="ORF">AFUS01_LOCUS14805</name>
</gene>
<dbReference type="Proteomes" id="UP000708208">
    <property type="component" value="Unassembled WGS sequence"/>
</dbReference>
<evidence type="ECO:0000313" key="2">
    <source>
        <dbReference type="Proteomes" id="UP000708208"/>
    </source>
</evidence>
<dbReference type="EMBL" id="CAJVCH010127708">
    <property type="protein sequence ID" value="CAG7725865.1"/>
    <property type="molecule type" value="Genomic_DNA"/>
</dbReference>
<name>A0A8J2K1E1_9HEXA</name>